<dbReference type="InterPro" id="IPR013783">
    <property type="entry name" value="Ig-like_fold"/>
</dbReference>
<dbReference type="SUPFAM" id="SSF49373">
    <property type="entry name" value="Invasin/intimin cell-adhesion fragments"/>
    <property type="match status" value="1"/>
</dbReference>
<name>A0A2T0VFQ3_9MICO</name>
<feature type="chain" id="PRO_5038642784" evidence="1">
    <location>
        <begin position="30"/>
        <end position="760"/>
    </location>
</feature>
<organism evidence="2 3">
    <name type="scientific">Glaciihabitans tibetensis</name>
    <dbReference type="NCBI Taxonomy" id="1266600"/>
    <lineage>
        <taxon>Bacteria</taxon>
        <taxon>Bacillati</taxon>
        <taxon>Actinomycetota</taxon>
        <taxon>Actinomycetes</taxon>
        <taxon>Micrococcales</taxon>
        <taxon>Microbacteriaceae</taxon>
        <taxon>Glaciihabitans</taxon>
    </lineage>
</organism>
<dbReference type="GO" id="GO:0005975">
    <property type="term" value="P:carbohydrate metabolic process"/>
    <property type="evidence" value="ECO:0007669"/>
    <property type="project" value="UniProtKB-ARBA"/>
</dbReference>
<dbReference type="SUPFAM" id="SSF117074">
    <property type="entry name" value="Hypothetical protein PA1324"/>
    <property type="match status" value="1"/>
</dbReference>
<gene>
    <name evidence="2" type="ORF">B0I08_10389</name>
</gene>
<keyword evidence="2" id="KW-0645">Protease</keyword>
<dbReference type="InterPro" id="IPR006311">
    <property type="entry name" value="TAT_signal"/>
</dbReference>
<dbReference type="InterPro" id="IPR007253">
    <property type="entry name" value="Cell_wall-bd_2"/>
</dbReference>
<accession>A0A2T0VFQ3</accession>
<keyword evidence="2" id="KW-0378">Hydrolase</keyword>
<dbReference type="InterPro" id="IPR051922">
    <property type="entry name" value="Bact_Sporulation_Assoc"/>
</dbReference>
<keyword evidence="2" id="KW-0121">Carboxypeptidase</keyword>
<dbReference type="EMBL" id="PVTL01000003">
    <property type="protein sequence ID" value="PRY68884.1"/>
    <property type="molecule type" value="Genomic_DNA"/>
</dbReference>
<comment type="caution">
    <text evidence="2">The sequence shown here is derived from an EMBL/GenBank/DDBJ whole genome shotgun (WGS) entry which is preliminary data.</text>
</comment>
<sequence length="760" mass="77786">MHKGSALWRRSVLALLTIAALVAAMFTVAAQGAPASAAAAGVITGTVTGTGGVPLSSISVMLLKDEGYANASTVQTDASGKYSIDLAQLEAGNYTLWAADFTYQYVGEYWDDTVSFEDATYFSLTSTSSVSAKNFVLVAGAHITGTVTSAADSSQLSQVSVLLLSAESGDVVRSAYISNGSFDLGGIPSGSYKLYFNPVFSGQPTASAGQYWNGATTWASAQTISIKAGETKSGHNAALVRGAMLSGRVTSETTGAPIEGVEVVLTDSHGLSMGYGLERTDANGYYAFQQMLRADSYTLKFGSDTSYVQDSARGFVSEYWENQQFESRSTPVVVAGTTAVVKNAQLVLGGSISGTVDLSAVVDPQFRGESTAYAFDSNTGKWVRQSASTTADDGTYSIPGLAAGTYRVGFEAYSSGTSLGTTFFDGSDTVEDATNVTVTGTGNTPNVDIVLDGDVIRLDGADRFDASASISKRNFIPGVEVAYVANGLNFPDALSGAPAAARASAPILLTLAGEIPPSIKAELQRLRPKQIIVLGGINSVSEAVKTQLGAYATSGTVSRLAGADRFAASAAISAGSAPVGIATVYVANGLNFPDALAGAPVASKAGSPILLVTPTTIPGTIEAELKRLKPGRIVVLGGVNSVSEAVKTQLGALTAGAVTRLAGADRFSASADISAKNFAANADVVYITNGLNFPDALSGAPVAGRDSAPILLVAPNSLPASIAAELTRLKPAKIVILGGVNSVNPSVAAQLQDYIVTPAP</sequence>
<dbReference type="PANTHER" id="PTHR30032">
    <property type="entry name" value="N-ACETYLMURAMOYL-L-ALANINE AMIDASE-RELATED"/>
    <property type="match status" value="1"/>
</dbReference>
<keyword evidence="3" id="KW-1185">Reference proteome</keyword>
<dbReference type="InterPro" id="IPR008969">
    <property type="entry name" value="CarboxyPept-like_regulatory"/>
</dbReference>
<evidence type="ECO:0000313" key="2">
    <source>
        <dbReference type="EMBL" id="PRY68884.1"/>
    </source>
</evidence>
<dbReference type="GO" id="GO:0004180">
    <property type="term" value="F:carboxypeptidase activity"/>
    <property type="evidence" value="ECO:0007669"/>
    <property type="project" value="UniProtKB-KW"/>
</dbReference>
<dbReference type="AlphaFoldDB" id="A0A2T0VFQ3"/>
<dbReference type="RefSeq" id="WP_146134330.1">
    <property type="nucleotide sequence ID" value="NZ_PVTL01000003.1"/>
</dbReference>
<proteinExistence type="predicted"/>
<dbReference type="Proteomes" id="UP000237983">
    <property type="component" value="Unassembled WGS sequence"/>
</dbReference>
<dbReference type="PANTHER" id="PTHR30032:SF8">
    <property type="entry name" value="GERMINATION-SPECIFIC N-ACETYLMURAMOYL-L-ALANINE AMIDASE"/>
    <property type="match status" value="1"/>
</dbReference>
<keyword evidence="1" id="KW-0732">Signal</keyword>
<dbReference type="SUPFAM" id="SSF49464">
    <property type="entry name" value="Carboxypeptidase regulatory domain-like"/>
    <property type="match status" value="1"/>
</dbReference>
<evidence type="ECO:0000313" key="3">
    <source>
        <dbReference type="Proteomes" id="UP000237983"/>
    </source>
</evidence>
<dbReference type="Gene3D" id="2.60.40.1120">
    <property type="entry name" value="Carboxypeptidase-like, regulatory domain"/>
    <property type="match status" value="1"/>
</dbReference>
<dbReference type="Pfam" id="PF04122">
    <property type="entry name" value="CW_binding_2"/>
    <property type="match status" value="3"/>
</dbReference>
<protein>
    <submittedName>
        <fullName evidence="2">Carboxypeptidase family protein</fullName>
    </submittedName>
</protein>
<dbReference type="Gene3D" id="2.60.40.10">
    <property type="entry name" value="Immunoglobulins"/>
    <property type="match status" value="1"/>
</dbReference>
<dbReference type="PROSITE" id="PS51318">
    <property type="entry name" value="TAT"/>
    <property type="match status" value="1"/>
</dbReference>
<dbReference type="InterPro" id="IPR008964">
    <property type="entry name" value="Invasin/intimin_cell_adhesion"/>
</dbReference>
<reference evidence="2 3" key="1">
    <citation type="submission" date="2018-03" db="EMBL/GenBank/DDBJ databases">
        <title>Genomic Encyclopedia of Type Strains, Phase III (KMG-III): the genomes of soil and plant-associated and newly described type strains.</title>
        <authorList>
            <person name="Whitman W."/>
        </authorList>
    </citation>
    <scope>NUCLEOTIDE SEQUENCE [LARGE SCALE GENOMIC DNA]</scope>
    <source>
        <strain evidence="2 3">CGMCC 1.12484</strain>
    </source>
</reference>
<dbReference type="OrthoDB" id="5143602at2"/>
<dbReference type="Gene3D" id="3.40.50.12090">
    <property type="match status" value="2"/>
</dbReference>
<feature type="signal peptide" evidence="1">
    <location>
        <begin position="1"/>
        <end position="29"/>
    </location>
</feature>
<evidence type="ECO:0000256" key="1">
    <source>
        <dbReference type="SAM" id="SignalP"/>
    </source>
</evidence>